<dbReference type="InterPro" id="IPR017853">
    <property type="entry name" value="GH"/>
</dbReference>
<protein>
    <recommendedName>
        <fullName evidence="2">Twin-arginine translocation signal domain-containing protein</fullName>
    </recommendedName>
</protein>
<dbReference type="InterPro" id="IPR006311">
    <property type="entry name" value="TAT_signal"/>
</dbReference>
<proteinExistence type="predicted"/>
<dbReference type="PROSITE" id="PS51318">
    <property type="entry name" value="TAT"/>
    <property type="match status" value="1"/>
</dbReference>
<reference evidence="1" key="1">
    <citation type="submission" date="2019-03" db="EMBL/GenBank/DDBJ databases">
        <title>Single cell metagenomics reveals metabolic interactions within the superorganism composed of flagellate Streblomastix strix and complex community of Bacteroidetes bacteria on its surface.</title>
        <authorList>
            <person name="Treitli S.C."/>
            <person name="Kolisko M."/>
            <person name="Husnik F."/>
            <person name="Keeling P."/>
            <person name="Hampl V."/>
        </authorList>
    </citation>
    <scope>NUCLEOTIDE SEQUENCE</scope>
    <source>
        <strain evidence="1">STM</strain>
    </source>
</reference>
<dbReference type="EMBL" id="SNRY01000797">
    <property type="protein sequence ID" value="KAA6336401.1"/>
    <property type="molecule type" value="Genomic_DNA"/>
</dbReference>
<organism evidence="1">
    <name type="scientific">termite gut metagenome</name>
    <dbReference type="NCBI Taxonomy" id="433724"/>
    <lineage>
        <taxon>unclassified sequences</taxon>
        <taxon>metagenomes</taxon>
        <taxon>organismal metagenomes</taxon>
    </lineage>
</organism>
<evidence type="ECO:0000313" key="1">
    <source>
        <dbReference type="EMBL" id="KAA6336401.1"/>
    </source>
</evidence>
<accession>A0A5J4RTW8</accession>
<dbReference type="NCBIfam" id="TIGR01409">
    <property type="entry name" value="TAT_signal_seq"/>
    <property type="match status" value="1"/>
</dbReference>
<evidence type="ECO:0008006" key="2">
    <source>
        <dbReference type="Google" id="ProtNLM"/>
    </source>
</evidence>
<dbReference type="SUPFAM" id="SSF51445">
    <property type="entry name" value="(Trans)glycosidases"/>
    <property type="match status" value="1"/>
</dbReference>
<comment type="caution">
    <text evidence="1">The sequence shown here is derived from an EMBL/GenBank/DDBJ whole genome shotgun (WGS) entry which is preliminary data.</text>
</comment>
<dbReference type="InterPro" id="IPR019546">
    <property type="entry name" value="TAT_signal_bac_arc"/>
</dbReference>
<dbReference type="Gene3D" id="3.20.20.80">
    <property type="entry name" value="Glycosidases"/>
    <property type="match status" value="1"/>
</dbReference>
<sequence>MEKEVILKSRSRRDFLKNSAALAAVAAMGPLTSFSYYPQKGKLGNVKINGIQIGAVSFVDEGIKEVLDIVEKQGAMNTLFLTTFTYGRGLAGRQMPGDIFPDHGSKESDEKTYHGGNYAIPHPEFYKNTVLKETRAPEHGNFDILASVIPEARKRGMKVFASVEDQWRSDVPGISDLFEINLQGRKASTLCLFNPDVREFWKGLVADLCSSYDIDGILFFNERNGPFLSALGASHFQSIDSSRATCFCDHHKKAAEKHGINFERAKEGYKKLDLFVQASLKDERPSDGYYVEFQRLLLEYPEITAYDQLFDFAKHQVLKDVYSVAKSINKRLQVGFHIEHVNSFNPFYRATRSYEELASMADFLKVVVYNNCGGERYARFIRNVGSTVFRDVPPEELRRFNNHLLNYSENEATLDKLPEAGLSADYVFREAQRAIAGVKGKCLILPGIDVNIPTGENSKKASPEDTYAATLAAYKAGSDGVILSRKYSEMFLSNLKAAGRAVREGTKE</sequence>
<name>A0A5J4RTW8_9ZZZZ</name>
<dbReference type="AlphaFoldDB" id="A0A5J4RTW8"/>
<gene>
    <name evidence="1" type="ORF">EZS27_015440</name>
</gene>